<keyword evidence="4 10" id="KW-0288">FMN</keyword>
<dbReference type="Proteomes" id="UP001429357">
    <property type="component" value="Unassembled WGS sequence"/>
</dbReference>
<evidence type="ECO:0000313" key="12">
    <source>
        <dbReference type="Proteomes" id="UP001429357"/>
    </source>
</evidence>
<keyword evidence="3 10" id="KW-0285">Flavoprotein</keyword>
<feature type="transmembrane region" description="Helical" evidence="10">
    <location>
        <begin position="95"/>
        <end position="113"/>
    </location>
</feature>
<reference evidence="12" key="1">
    <citation type="submission" date="2016-06" db="EMBL/GenBank/DDBJ databases">
        <title>Four novel species of enterococci isolated from chicken manure.</title>
        <authorList>
            <person name="Van Tyne D."/>
        </authorList>
    </citation>
    <scope>NUCLEOTIDE SEQUENCE [LARGE SCALE GENOMIC DNA]</scope>
    <source>
        <strain evidence="12">JM9A</strain>
    </source>
</reference>
<protein>
    <recommendedName>
        <fullName evidence="10">Ion-translocating oxidoreductase complex subunit D</fullName>
        <ecNumber evidence="10">7.-.-.-</ecNumber>
    </recommendedName>
    <alternativeName>
        <fullName evidence="10">Rnf electron transport complex subunit D</fullName>
    </alternativeName>
</protein>
<evidence type="ECO:0000256" key="10">
    <source>
        <dbReference type="HAMAP-Rule" id="MF_00462"/>
    </source>
</evidence>
<keyword evidence="1 10" id="KW-0813">Transport</keyword>
<keyword evidence="10" id="KW-1003">Cell membrane</keyword>
<evidence type="ECO:0000256" key="2">
    <source>
        <dbReference type="ARBA" id="ARBA00022553"/>
    </source>
</evidence>
<keyword evidence="2 10" id="KW-0597">Phosphoprotein</keyword>
<keyword evidence="5 10" id="KW-0812">Transmembrane</keyword>
<comment type="subunit">
    <text evidence="10">The complex is composed of six subunits: RnfA, RnfB, RnfC, RnfD, RnfE and RnfG.</text>
</comment>
<dbReference type="EC" id="7.-.-.-" evidence="10"/>
<evidence type="ECO:0000256" key="4">
    <source>
        <dbReference type="ARBA" id="ARBA00022643"/>
    </source>
</evidence>
<evidence type="ECO:0000256" key="9">
    <source>
        <dbReference type="ARBA" id="ARBA00023136"/>
    </source>
</evidence>
<dbReference type="InterPro" id="IPR004338">
    <property type="entry name" value="NqrB/RnfD"/>
</dbReference>
<evidence type="ECO:0000256" key="1">
    <source>
        <dbReference type="ARBA" id="ARBA00022448"/>
    </source>
</evidence>
<evidence type="ECO:0000256" key="5">
    <source>
        <dbReference type="ARBA" id="ARBA00022692"/>
    </source>
</evidence>
<dbReference type="PANTHER" id="PTHR30578:SF0">
    <property type="entry name" value="ION-TRANSLOCATING OXIDOREDUCTASE COMPLEX SUBUNIT D"/>
    <property type="match status" value="1"/>
</dbReference>
<feature type="transmembrane region" description="Helical" evidence="10">
    <location>
        <begin position="72"/>
        <end position="89"/>
    </location>
</feature>
<proteinExistence type="inferred from homology"/>
<dbReference type="Pfam" id="PF03116">
    <property type="entry name" value="NQR2_RnfD_RnfE"/>
    <property type="match status" value="1"/>
</dbReference>
<accession>A0ABV0F503</accession>
<name>A0ABV0F503_9ENTE</name>
<dbReference type="PANTHER" id="PTHR30578">
    <property type="entry name" value="ELECTRON TRANSPORT COMPLEX PROTEIN RNFD"/>
    <property type="match status" value="1"/>
</dbReference>
<keyword evidence="12" id="KW-1185">Reference proteome</keyword>
<dbReference type="InterPro" id="IPR011303">
    <property type="entry name" value="RnfD_bac"/>
</dbReference>
<evidence type="ECO:0000256" key="3">
    <source>
        <dbReference type="ARBA" id="ARBA00022630"/>
    </source>
</evidence>
<comment type="subcellular location">
    <subcellularLocation>
        <location evidence="10">Cell membrane</location>
        <topology evidence="10">Multi-pass membrane protein</topology>
    </subcellularLocation>
</comment>
<dbReference type="NCBIfam" id="TIGR01946">
    <property type="entry name" value="rnfD"/>
    <property type="match status" value="1"/>
</dbReference>
<dbReference type="EMBL" id="MAEI02000001">
    <property type="protein sequence ID" value="MEO1783082.1"/>
    <property type="molecule type" value="Genomic_DNA"/>
</dbReference>
<keyword evidence="9 10" id="KW-0472">Membrane</keyword>
<feature type="transmembrane region" description="Helical" evidence="10">
    <location>
        <begin position="184"/>
        <end position="203"/>
    </location>
</feature>
<keyword evidence="6 10" id="KW-1278">Translocase</keyword>
<evidence type="ECO:0000256" key="6">
    <source>
        <dbReference type="ARBA" id="ARBA00022967"/>
    </source>
</evidence>
<comment type="similarity">
    <text evidence="10">Belongs to the NqrB/RnfD family.</text>
</comment>
<feature type="transmembrane region" description="Helical" evidence="10">
    <location>
        <begin position="22"/>
        <end position="40"/>
    </location>
</feature>
<comment type="cofactor">
    <cofactor evidence="10">
        <name>FMN</name>
        <dbReference type="ChEBI" id="CHEBI:58210"/>
    </cofactor>
</comment>
<comment type="caution">
    <text evidence="10">Lacks conserved residue(s) required for the propagation of feature annotation.</text>
</comment>
<gene>
    <name evidence="10" type="primary">rnfD</name>
    <name evidence="11" type="ORF">BAU18_002701</name>
</gene>
<keyword evidence="8 10" id="KW-1133">Transmembrane helix</keyword>
<evidence type="ECO:0000256" key="8">
    <source>
        <dbReference type="ARBA" id="ARBA00022989"/>
    </source>
</evidence>
<feature type="transmembrane region" description="Helical" evidence="10">
    <location>
        <begin position="232"/>
        <end position="249"/>
    </location>
</feature>
<organism evidence="11 12">
    <name type="scientific">Enterococcus diestrammenae</name>
    <dbReference type="NCBI Taxonomy" id="1155073"/>
    <lineage>
        <taxon>Bacteria</taxon>
        <taxon>Bacillati</taxon>
        <taxon>Bacillota</taxon>
        <taxon>Bacilli</taxon>
        <taxon>Lactobacillales</taxon>
        <taxon>Enterococcaceae</taxon>
        <taxon>Enterococcus</taxon>
    </lineage>
</organism>
<evidence type="ECO:0000313" key="11">
    <source>
        <dbReference type="EMBL" id="MEO1783082.1"/>
    </source>
</evidence>
<feature type="transmembrane region" description="Helical" evidence="10">
    <location>
        <begin position="210"/>
        <end position="226"/>
    </location>
</feature>
<dbReference type="HAMAP" id="MF_00462">
    <property type="entry name" value="RsxD_RnfD"/>
    <property type="match status" value="1"/>
</dbReference>
<comment type="function">
    <text evidence="10">Part of a membrane-bound complex that couples electron transfer with translocation of ions across the membrane.</text>
</comment>
<feature type="transmembrane region" description="Helical" evidence="10">
    <location>
        <begin position="261"/>
        <end position="278"/>
    </location>
</feature>
<feature type="transmembrane region" description="Helical" evidence="10">
    <location>
        <begin position="125"/>
        <end position="142"/>
    </location>
</feature>
<keyword evidence="7 10" id="KW-0249">Electron transport</keyword>
<evidence type="ECO:0000256" key="7">
    <source>
        <dbReference type="ARBA" id="ARBA00022982"/>
    </source>
</evidence>
<dbReference type="RefSeq" id="WP_161868165.1">
    <property type="nucleotide sequence ID" value="NZ_MAEI02000001.1"/>
</dbReference>
<comment type="caution">
    <text evidence="11">The sequence shown here is derived from an EMBL/GenBank/DDBJ whole genome shotgun (WGS) entry which is preliminary data.</text>
</comment>
<reference evidence="11 12" key="2">
    <citation type="submission" date="2024-02" db="EMBL/GenBank/DDBJ databases">
        <title>The Genome Sequence of Enterococcus diestrammenae JM9A.</title>
        <authorList>
            <person name="Earl A."/>
            <person name="Manson A."/>
            <person name="Gilmore M."/>
            <person name="Sanders J."/>
            <person name="Shea T."/>
            <person name="Howe W."/>
            <person name="Livny J."/>
            <person name="Cuomo C."/>
            <person name="Neafsey D."/>
            <person name="Birren B."/>
        </authorList>
    </citation>
    <scope>NUCLEOTIDE SEQUENCE [LARGE SCALE GENOMIC DNA]</scope>
    <source>
        <strain evidence="11 12">JM9A</strain>
    </source>
</reference>
<sequence length="318" mass="34279">MSDNFLVTASPHLHSGSSSIKIMRDVIIALVPAVIAAGIIFGLRSLLVILTCVTSCVLSEYLFRKLLKRPNATYDLTAVITGLLLGLNLPVSLPLWMAAIGGIVAIVIVKECFGGVGQNFVNPAITARIVLLMSFSSAMSVWNQPFYYLHQGTDTVTSASYFQALQTGAEIPSLLNMFLGVRSGSLGETSALALLLGFAYLLWRRIIEPTIPVIFIGTVGLLSWLLGGEPLYQMMSGGLLLGAIFMATDYTTSPTTRTGQIIYAFGCGLITVLIRFFAALPEGVSYAILLMNIITPLIDRYTIPKAFGTKKEVAINEE</sequence>